<gene>
    <name evidence="6" type="ORF">FHW16_004583</name>
</gene>
<sequence>MNLNYTNEIVTEKRIEMPDGRIRQVAALVYRVKKHQTEILLITSRGTGRWVLPKGWPQVGKTFALSAYTEAYEEAGARGEIAPFSIGAYRYEKHDMSEGACGDFIVDVFPMHFSHQEKNWPERGERRLEWVSVEECARRVEEPELKALIASFDPALVTLR</sequence>
<evidence type="ECO:0000256" key="2">
    <source>
        <dbReference type="ARBA" id="ARBA00022723"/>
    </source>
</evidence>
<accession>A0A839ERM6</accession>
<reference evidence="6 7" key="1">
    <citation type="submission" date="2020-07" db="EMBL/GenBank/DDBJ databases">
        <title>Genomic Encyclopedia of Type Strains, Phase IV (KMG-V): Genome sequencing to study the core and pangenomes of soil and plant-associated prokaryotes.</title>
        <authorList>
            <person name="Whitman W."/>
        </authorList>
    </citation>
    <scope>NUCLEOTIDE SEQUENCE [LARGE SCALE GENOMIC DNA]</scope>
    <source>
        <strain evidence="6 7">AN3</strain>
    </source>
</reference>
<dbReference type="InterPro" id="IPR047198">
    <property type="entry name" value="DDP-like_NUDIX"/>
</dbReference>
<dbReference type="PANTHER" id="PTHR12629:SF0">
    <property type="entry name" value="DIPHOSPHOINOSITOL-POLYPHOSPHATE DIPHOSPHATASE"/>
    <property type="match status" value="1"/>
</dbReference>
<keyword evidence="3" id="KW-0378">Hydrolase</keyword>
<dbReference type="GO" id="GO:0046872">
    <property type="term" value="F:metal ion binding"/>
    <property type="evidence" value="ECO:0007669"/>
    <property type="project" value="UniProtKB-KW"/>
</dbReference>
<dbReference type="EMBL" id="JACGXN010000009">
    <property type="protein sequence ID" value="MBA8880858.1"/>
    <property type="molecule type" value="Genomic_DNA"/>
</dbReference>
<dbReference type="CDD" id="cd04666">
    <property type="entry name" value="NUDIX_DIPP2_like_Nudt4"/>
    <property type="match status" value="1"/>
</dbReference>
<dbReference type="SUPFAM" id="SSF55811">
    <property type="entry name" value="Nudix"/>
    <property type="match status" value="1"/>
</dbReference>
<keyword evidence="7" id="KW-1185">Reference proteome</keyword>
<dbReference type="InterPro" id="IPR015797">
    <property type="entry name" value="NUDIX_hydrolase-like_dom_sf"/>
</dbReference>
<evidence type="ECO:0000259" key="5">
    <source>
        <dbReference type="PROSITE" id="PS51462"/>
    </source>
</evidence>
<dbReference type="GO" id="GO:0016462">
    <property type="term" value="F:pyrophosphatase activity"/>
    <property type="evidence" value="ECO:0007669"/>
    <property type="project" value="InterPro"/>
</dbReference>
<dbReference type="PROSITE" id="PS51462">
    <property type="entry name" value="NUDIX"/>
    <property type="match status" value="1"/>
</dbReference>
<name>A0A839ERM6_9HYPH</name>
<evidence type="ECO:0000313" key="6">
    <source>
        <dbReference type="EMBL" id="MBA8880858.1"/>
    </source>
</evidence>
<dbReference type="Gene3D" id="3.90.79.10">
    <property type="entry name" value="Nucleoside Triphosphate Pyrophosphohydrolase"/>
    <property type="match status" value="1"/>
</dbReference>
<evidence type="ECO:0000256" key="1">
    <source>
        <dbReference type="ARBA" id="ARBA00001946"/>
    </source>
</evidence>
<evidence type="ECO:0000256" key="3">
    <source>
        <dbReference type="ARBA" id="ARBA00022801"/>
    </source>
</evidence>
<dbReference type="AlphaFoldDB" id="A0A839ERM6"/>
<dbReference type="InterPro" id="IPR000086">
    <property type="entry name" value="NUDIX_hydrolase_dom"/>
</dbReference>
<organism evidence="6 7">
    <name type="scientific">Phyllobacterium myrsinacearum</name>
    <dbReference type="NCBI Taxonomy" id="28101"/>
    <lineage>
        <taxon>Bacteria</taxon>
        <taxon>Pseudomonadati</taxon>
        <taxon>Pseudomonadota</taxon>
        <taxon>Alphaproteobacteria</taxon>
        <taxon>Hyphomicrobiales</taxon>
        <taxon>Phyllobacteriaceae</taxon>
        <taxon>Phyllobacterium</taxon>
    </lineage>
</organism>
<dbReference type="PANTHER" id="PTHR12629">
    <property type="entry name" value="DIPHOSPHOINOSITOL POLYPHOSPHATE PHOSPHOHYDROLASE"/>
    <property type="match status" value="1"/>
</dbReference>
<keyword evidence="4" id="KW-0460">Magnesium</keyword>
<dbReference type="Proteomes" id="UP000549052">
    <property type="component" value="Unassembled WGS sequence"/>
</dbReference>
<keyword evidence="2" id="KW-0479">Metal-binding</keyword>
<feature type="domain" description="Nudix hydrolase" evidence="5">
    <location>
        <begin position="20"/>
        <end position="153"/>
    </location>
</feature>
<comment type="cofactor">
    <cofactor evidence="1">
        <name>Mg(2+)</name>
        <dbReference type="ChEBI" id="CHEBI:18420"/>
    </cofactor>
</comment>
<evidence type="ECO:0000313" key="7">
    <source>
        <dbReference type="Proteomes" id="UP000549052"/>
    </source>
</evidence>
<proteinExistence type="predicted"/>
<protein>
    <submittedName>
        <fullName evidence="6">8-oxo-dGTP pyrophosphatase MutT (NUDIX family)</fullName>
    </submittedName>
</protein>
<comment type="caution">
    <text evidence="6">The sequence shown here is derived from an EMBL/GenBank/DDBJ whole genome shotgun (WGS) entry which is preliminary data.</text>
</comment>
<dbReference type="GO" id="GO:0005737">
    <property type="term" value="C:cytoplasm"/>
    <property type="evidence" value="ECO:0007669"/>
    <property type="project" value="TreeGrafter"/>
</dbReference>
<dbReference type="Pfam" id="PF00293">
    <property type="entry name" value="NUDIX"/>
    <property type="match status" value="1"/>
</dbReference>
<evidence type="ECO:0000256" key="4">
    <source>
        <dbReference type="ARBA" id="ARBA00022842"/>
    </source>
</evidence>